<proteinExistence type="predicted"/>
<keyword evidence="1" id="KW-0812">Transmembrane</keyword>
<evidence type="ECO:0000313" key="2">
    <source>
        <dbReference type="EMBL" id="QWK90938.1"/>
    </source>
</evidence>
<evidence type="ECO:0000256" key="1">
    <source>
        <dbReference type="SAM" id="Phobius"/>
    </source>
</evidence>
<gene>
    <name evidence="2" type="ORF">KM031_03240</name>
</gene>
<organism evidence="2 3">
    <name type="scientific">Gemmobacter fulvus</name>
    <dbReference type="NCBI Taxonomy" id="2840474"/>
    <lineage>
        <taxon>Bacteria</taxon>
        <taxon>Pseudomonadati</taxon>
        <taxon>Pseudomonadota</taxon>
        <taxon>Alphaproteobacteria</taxon>
        <taxon>Rhodobacterales</taxon>
        <taxon>Paracoccaceae</taxon>
        <taxon>Gemmobacter</taxon>
    </lineage>
</organism>
<sequence length="124" mass="13139">MAISRNFLLIGTVYLLVGIGLGSHMGASGDHSLSPVHAHINLLGFVLMAVFGLAYRVLPAMAAGVLGRAHFWLHQIGALVLLLALFLMMSGRVAAESIGPVFPLAELAILAGVLCFLVNLWRHA</sequence>
<evidence type="ECO:0008006" key="4">
    <source>
        <dbReference type="Google" id="ProtNLM"/>
    </source>
</evidence>
<keyword evidence="3" id="KW-1185">Reference proteome</keyword>
<dbReference type="AlphaFoldDB" id="A0A975S2G2"/>
<evidence type="ECO:0000313" key="3">
    <source>
        <dbReference type="Proteomes" id="UP000679352"/>
    </source>
</evidence>
<feature type="transmembrane region" description="Helical" evidence="1">
    <location>
        <begin position="70"/>
        <end position="89"/>
    </location>
</feature>
<feature type="transmembrane region" description="Helical" evidence="1">
    <location>
        <begin position="101"/>
        <end position="121"/>
    </location>
</feature>
<keyword evidence="1" id="KW-0472">Membrane</keyword>
<dbReference type="Gene3D" id="1.20.210.10">
    <property type="entry name" value="Cytochrome c oxidase-like, subunit I domain"/>
    <property type="match status" value="1"/>
</dbReference>
<accession>A0A975S2G2</accession>
<dbReference type="EMBL" id="CP076361">
    <property type="protein sequence ID" value="QWK90938.1"/>
    <property type="molecule type" value="Genomic_DNA"/>
</dbReference>
<feature type="transmembrane region" description="Helical" evidence="1">
    <location>
        <begin position="38"/>
        <end position="58"/>
    </location>
</feature>
<dbReference type="RefSeq" id="WP_215503129.1">
    <property type="nucleotide sequence ID" value="NZ_CP076361.1"/>
</dbReference>
<protein>
    <recommendedName>
        <fullName evidence="4">Cytochrome-c oxidase</fullName>
    </recommendedName>
</protein>
<keyword evidence="1" id="KW-1133">Transmembrane helix</keyword>
<reference evidence="2" key="1">
    <citation type="submission" date="2021-06" db="EMBL/GenBank/DDBJ databases">
        <title>Direct submission.</title>
        <authorList>
            <person name="Lee C.-S."/>
            <person name="Jin L."/>
        </authorList>
    </citation>
    <scope>NUCLEOTIDE SEQUENCE</scope>
    <source>
        <strain evidence="2">Con5</strain>
    </source>
</reference>
<dbReference type="Proteomes" id="UP000679352">
    <property type="component" value="Chromosome"/>
</dbReference>
<feature type="transmembrane region" description="Helical" evidence="1">
    <location>
        <begin position="7"/>
        <end position="26"/>
    </location>
</feature>
<dbReference type="KEGG" id="gfu:KM031_03240"/>
<name>A0A975S2G2_9RHOB</name>
<dbReference type="InterPro" id="IPR036927">
    <property type="entry name" value="Cyt_c_oxase-like_su1_sf"/>
</dbReference>